<keyword evidence="5" id="KW-0234">DNA repair</keyword>
<protein>
    <recommendedName>
        <fullName evidence="3">DNA-3-methyladenine glycosylase II</fullName>
        <ecNumber evidence="3">3.2.2.21</ecNumber>
    </recommendedName>
</protein>
<keyword evidence="4" id="KW-0227">DNA damage</keyword>
<evidence type="ECO:0000256" key="4">
    <source>
        <dbReference type="ARBA" id="ARBA00022763"/>
    </source>
</evidence>
<dbReference type="Gene3D" id="1.10.340.30">
    <property type="entry name" value="Hypothetical protein, domain 2"/>
    <property type="match status" value="1"/>
</dbReference>
<feature type="domain" description="HhH-GPD" evidence="6">
    <location>
        <begin position="42"/>
        <end position="194"/>
    </location>
</feature>
<dbReference type="InterPro" id="IPR011257">
    <property type="entry name" value="DNA_glycosylase"/>
</dbReference>
<dbReference type="PANTHER" id="PTHR43003">
    <property type="entry name" value="DNA-3-METHYLADENINE GLYCOSYLASE"/>
    <property type="match status" value="1"/>
</dbReference>
<sequence length="199" mass="22636">MEQALNHLRTVDPVLAPWIDQIGPFELQRQPHSFATLAYAIISQQLTLTAARAIRDRLTTLLGELTPERILAADTTALRAAGLSMQKSGYLRDLAERIVYGQLNLELLPTLDDETAIATLTNVRGIGRWTAEIYLMFALDRLDMLPADDLGLRDGARLVYQLPQIPSPRELRALGERWRPYRSIACWYLWQIRHIMSKS</sequence>
<evidence type="ECO:0000256" key="3">
    <source>
        <dbReference type="ARBA" id="ARBA00012000"/>
    </source>
</evidence>
<dbReference type="Pfam" id="PF00730">
    <property type="entry name" value="HhH-GPD"/>
    <property type="match status" value="1"/>
</dbReference>
<dbReference type="FunFam" id="1.10.340.30:FF:000004">
    <property type="entry name" value="DNA-3-methyladenine glycosylase II"/>
    <property type="match status" value="1"/>
</dbReference>
<accession>A0A2J6X3I7</accession>
<evidence type="ECO:0000256" key="2">
    <source>
        <dbReference type="ARBA" id="ARBA00010817"/>
    </source>
</evidence>
<dbReference type="PANTHER" id="PTHR43003:SF5">
    <property type="entry name" value="DNA-3-METHYLADENINE GLYCOSYLASE"/>
    <property type="match status" value="1"/>
</dbReference>
<comment type="similarity">
    <text evidence="2">Belongs to the alkylbase DNA glycosidase AlkA family.</text>
</comment>
<gene>
    <name evidence="7" type="ORF">C0184_09595</name>
</gene>
<dbReference type="CDD" id="cd00056">
    <property type="entry name" value="ENDO3c"/>
    <property type="match status" value="1"/>
</dbReference>
<name>A0A2J6X3I7_9CHLR</name>
<evidence type="ECO:0000256" key="1">
    <source>
        <dbReference type="ARBA" id="ARBA00000086"/>
    </source>
</evidence>
<dbReference type="SMART" id="SM00478">
    <property type="entry name" value="ENDO3c"/>
    <property type="match status" value="1"/>
</dbReference>
<dbReference type="GO" id="GO:0006285">
    <property type="term" value="P:base-excision repair, AP site formation"/>
    <property type="evidence" value="ECO:0007669"/>
    <property type="project" value="TreeGrafter"/>
</dbReference>
<dbReference type="InterPro" id="IPR051912">
    <property type="entry name" value="Alkylbase_DNA_Glycosylase/TA"/>
</dbReference>
<dbReference type="Gene3D" id="1.10.1670.40">
    <property type="match status" value="1"/>
</dbReference>
<dbReference type="GO" id="GO:0032993">
    <property type="term" value="C:protein-DNA complex"/>
    <property type="evidence" value="ECO:0007669"/>
    <property type="project" value="TreeGrafter"/>
</dbReference>
<comment type="caution">
    <text evidence="7">The sequence shown here is derived from an EMBL/GenBank/DDBJ whole genome shotgun (WGS) entry which is preliminary data.</text>
</comment>
<proteinExistence type="inferred from homology"/>
<dbReference type="AlphaFoldDB" id="A0A2J6X3I7"/>
<evidence type="ECO:0000313" key="7">
    <source>
        <dbReference type="EMBL" id="PMP79942.1"/>
    </source>
</evidence>
<comment type="catalytic activity">
    <reaction evidence="1">
        <text>Hydrolysis of alkylated DNA, releasing 3-methyladenine, 3-methylguanine, 7-methylguanine and 7-methyladenine.</text>
        <dbReference type="EC" id="3.2.2.21"/>
    </reaction>
</comment>
<dbReference type="EMBL" id="PNIQ01000636">
    <property type="protein sequence ID" value="PMP79942.1"/>
    <property type="molecule type" value="Genomic_DNA"/>
</dbReference>
<reference evidence="7 8" key="1">
    <citation type="submission" date="2018-01" db="EMBL/GenBank/DDBJ databases">
        <title>Metagenomic assembled genomes from two thermal pools in the Uzon Caldera, Kamchatka, Russia.</title>
        <authorList>
            <person name="Wilkins L."/>
            <person name="Ettinger C."/>
        </authorList>
    </citation>
    <scope>NUCLEOTIDE SEQUENCE [LARGE SCALE GENOMIC DNA]</scope>
    <source>
        <strain evidence="7">ZAV-02</strain>
    </source>
</reference>
<organism evidence="7 8">
    <name type="scientific">Chloroflexus aggregans</name>
    <dbReference type="NCBI Taxonomy" id="152260"/>
    <lineage>
        <taxon>Bacteria</taxon>
        <taxon>Bacillati</taxon>
        <taxon>Chloroflexota</taxon>
        <taxon>Chloroflexia</taxon>
        <taxon>Chloroflexales</taxon>
        <taxon>Chloroflexineae</taxon>
        <taxon>Chloroflexaceae</taxon>
        <taxon>Chloroflexus</taxon>
    </lineage>
</organism>
<dbReference type="GO" id="GO:0008725">
    <property type="term" value="F:DNA-3-methyladenine glycosylase activity"/>
    <property type="evidence" value="ECO:0007669"/>
    <property type="project" value="TreeGrafter"/>
</dbReference>
<evidence type="ECO:0000256" key="5">
    <source>
        <dbReference type="ARBA" id="ARBA00023204"/>
    </source>
</evidence>
<dbReference type="GO" id="GO:0032131">
    <property type="term" value="F:alkylated DNA binding"/>
    <property type="evidence" value="ECO:0007669"/>
    <property type="project" value="TreeGrafter"/>
</dbReference>
<dbReference type="SUPFAM" id="SSF48150">
    <property type="entry name" value="DNA-glycosylase"/>
    <property type="match status" value="1"/>
</dbReference>
<dbReference type="GO" id="GO:0005737">
    <property type="term" value="C:cytoplasm"/>
    <property type="evidence" value="ECO:0007669"/>
    <property type="project" value="TreeGrafter"/>
</dbReference>
<dbReference type="GO" id="GO:0006307">
    <property type="term" value="P:DNA alkylation repair"/>
    <property type="evidence" value="ECO:0007669"/>
    <property type="project" value="TreeGrafter"/>
</dbReference>
<dbReference type="InterPro" id="IPR003265">
    <property type="entry name" value="HhH-GPD_domain"/>
</dbReference>
<dbReference type="GO" id="GO:0043916">
    <property type="term" value="F:DNA-7-methylguanine glycosylase activity"/>
    <property type="evidence" value="ECO:0007669"/>
    <property type="project" value="TreeGrafter"/>
</dbReference>
<dbReference type="EC" id="3.2.2.21" evidence="3"/>
<evidence type="ECO:0000259" key="6">
    <source>
        <dbReference type="SMART" id="SM00478"/>
    </source>
</evidence>
<evidence type="ECO:0000313" key="8">
    <source>
        <dbReference type="Proteomes" id="UP000243376"/>
    </source>
</evidence>
<dbReference type="Proteomes" id="UP000243376">
    <property type="component" value="Unassembled WGS sequence"/>
</dbReference>